<dbReference type="Proteomes" id="UP001161325">
    <property type="component" value="Unassembled WGS sequence"/>
</dbReference>
<dbReference type="Gene3D" id="2.70.98.70">
    <property type="match status" value="1"/>
</dbReference>
<evidence type="ECO:0000313" key="7">
    <source>
        <dbReference type="EMBL" id="GLC23719.1"/>
    </source>
</evidence>
<accession>A0AA37PZL4</accession>
<evidence type="ECO:0000256" key="4">
    <source>
        <dbReference type="ARBA" id="ARBA00023239"/>
    </source>
</evidence>
<evidence type="ECO:0000313" key="8">
    <source>
        <dbReference type="Proteomes" id="UP001161325"/>
    </source>
</evidence>
<dbReference type="InterPro" id="IPR012480">
    <property type="entry name" value="Hepar_II_III_C"/>
</dbReference>
<dbReference type="InterPro" id="IPR008929">
    <property type="entry name" value="Chondroitin_lyas"/>
</dbReference>
<dbReference type="GO" id="GO:0042597">
    <property type="term" value="C:periplasmic space"/>
    <property type="evidence" value="ECO:0007669"/>
    <property type="project" value="UniProtKB-SubCell"/>
</dbReference>
<dbReference type="SUPFAM" id="SSF48230">
    <property type="entry name" value="Chondroitin AC/alginate lyase"/>
    <property type="match status" value="1"/>
</dbReference>
<dbReference type="PANTHER" id="PTHR39210:SF1">
    <property type="entry name" value="HEPARIN-SULFATE LYASE"/>
    <property type="match status" value="1"/>
</dbReference>
<proteinExistence type="predicted"/>
<evidence type="ECO:0008006" key="9">
    <source>
        <dbReference type="Google" id="ProtNLM"/>
    </source>
</evidence>
<dbReference type="InterPro" id="IPR008397">
    <property type="entry name" value="Alginate_lyase_dom"/>
</dbReference>
<evidence type="ECO:0000256" key="1">
    <source>
        <dbReference type="ARBA" id="ARBA00004418"/>
    </source>
</evidence>
<feature type="domain" description="Alginate lyase" evidence="5">
    <location>
        <begin position="54"/>
        <end position="273"/>
    </location>
</feature>
<keyword evidence="2" id="KW-0732">Signal</keyword>
<keyword evidence="3" id="KW-0574">Periplasm</keyword>
<dbReference type="Pfam" id="PF05426">
    <property type="entry name" value="Alginate_lyase"/>
    <property type="match status" value="1"/>
</dbReference>
<keyword evidence="4" id="KW-0456">Lyase</keyword>
<dbReference type="PANTHER" id="PTHR39210">
    <property type="entry name" value="HEPARIN-SULFATE LYASE"/>
    <property type="match status" value="1"/>
</dbReference>
<comment type="caution">
    <text evidence="7">The sequence shown here is derived from an EMBL/GenBank/DDBJ whole genome shotgun (WGS) entry which is preliminary data.</text>
</comment>
<evidence type="ECO:0000259" key="5">
    <source>
        <dbReference type="Pfam" id="PF05426"/>
    </source>
</evidence>
<comment type="subcellular location">
    <subcellularLocation>
        <location evidence="1">Periplasm</location>
    </subcellularLocation>
</comment>
<evidence type="ECO:0000256" key="3">
    <source>
        <dbReference type="ARBA" id="ARBA00022764"/>
    </source>
</evidence>
<name>A0AA37PZL4_9BACT</name>
<dbReference type="AlphaFoldDB" id="A0AA37PZL4"/>
<gene>
    <name evidence="7" type="ORF">rosag_02320</name>
</gene>
<dbReference type="Gene3D" id="1.50.10.100">
    <property type="entry name" value="Chondroitin AC/alginate lyase"/>
    <property type="match status" value="1"/>
</dbReference>
<dbReference type="Pfam" id="PF07940">
    <property type="entry name" value="Hepar_II_III_C"/>
    <property type="match status" value="1"/>
</dbReference>
<dbReference type="EMBL" id="BRXS01000001">
    <property type="protein sequence ID" value="GLC23719.1"/>
    <property type="molecule type" value="Genomic_DNA"/>
</dbReference>
<feature type="domain" description="Heparinase II/III-like C-terminal" evidence="6">
    <location>
        <begin position="368"/>
        <end position="587"/>
    </location>
</feature>
<evidence type="ECO:0000259" key="6">
    <source>
        <dbReference type="Pfam" id="PF07940"/>
    </source>
</evidence>
<protein>
    <recommendedName>
        <fullName evidence="9">Alginate lyase</fullName>
    </recommendedName>
</protein>
<evidence type="ECO:0000256" key="2">
    <source>
        <dbReference type="ARBA" id="ARBA00022729"/>
    </source>
</evidence>
<organism evidence="7 8">
    <name type="scientific">Roseisolibacter agri</name>
    <dbReference type="NCBI Taxonomy" id="2014610"/>
    <lineage>
        <taxon>Bacteria</taxon>
        <taxon>Pseudomonadati</taxon>
        <taxon>Gemmatimonadota</taxon>
        <taxon>Gemmatimonadia</taxon>
        <taxon>Gemmatimonadales</taxon>
        <taxon>Gemmatimonadaceae</taxon>
        <taxon>Roseisolibacter</taxon>
    </lineage>
</organism>
<reference evidence="7" key="1">
    <citation type="submission" date="2022-08" db="EMBL/GenBank/DDBJ databases">
        <title>Draft genome sequencing of Roseisolibacter agri AW1220.</title>
        <authorList>
            <person name="Tobiishi Y."/>
            <person name="Tonouchi A."/>
        </authorList>
    </citation>
    <scope>NUCLEOTIDE SEQUENCE</scope>
    <source>
        <strain evidence="7">AW1220</strain>
    </source>
</reference>
<dbReference type="GO" id="GO:0016829">
    <property type="term" value="F:lyase activity"/>
    <property type="evidence" value="ECO:0007669"/>
    <property type="project" value="UniProtKB-KW"/>
</dbReference>
<sequence>MTAAALPAAASAQQNQHPSIFITRQEATEIRASAGKYPLLDRSIAAARAMVARAMANPTDVPQPGEAGGYAHERHKQNYREMQAAGLLFAITGDEKYARFVRDMLEKYAVLYPTLGAHPLNKNQSAGKLFHQSLNDATWLVATSIAYDCIHDWLKPAERARFEKNVFRPMAEWLSTEHAQEFDRIHNHGTWAAASVGMLGYVIGDTSYVNRALYGTKRDKTGGFLRQLDLLFSPDGYYMEGPYYIRYALMPFFYFAEAVERKQPSVGIYAYRDSILKKGLYSAVQTAYPNGIFPPINDASRTMAVDAPEVTLAVDLAYRRYGANQNLLGIANLQNAVVLNGAGLGVARAMAARSTPPAVGFGSVEFTDGHDGQRGGLGILRSGTGRDASMLLMKYGVHGQGHGHFDKLHFTFFDGGREVVPDYGFSRWINIEPKFGGRYLPENDTYAMQTVAHNTVVVDQTTQAAGKESASEAAWGERHWFDARNPNAQGMSARADKFYPGVGMQRTMLLLRDARLPYPVVVDLYRLASGAEHTYDYPVHFRGPLIATSVKYQANTTRLEPVGQKFGYEHLWKEASGTSDSTVRLTWLDGSRYYTITTAAAPGTEVLFARTGAADPNFNLIAEPLMLVRRRAADHTFASVIEPHGYFNEAQERSEQARPRIQQVRLVGSDAQATVVEVTGEGGLRWTVMATNGAANATAQHSATFGGRTYTWTGNFAVEGLQAPR</sequence>
<keyword evidence="8" id="KW-1185">Reference proteome</keyword>